<protein>
    <submittedName>
        <fullName evidence="10">Uncharacterized protein</fullName>
    </submittedName>
</protein>
<sequence>MQFSTAVSPQSVYTPSWKVESKYSTRVLTGNWVEERRKRPMAQEVRGHSRSCLEYVIFSSSLEPLRRHPRAPTVKSMSLSPATDRTRSPGGMGRGESSSQGQAARRCWLFLVSGPPDFHTNMSPELTDLAEAGDHSYGEPTAAELRPVFEGEPYPGLPYKHLITHHQEPSHRHLISTYDDHYNRHNYNPGLPPQRTWNRHKLLWLPEKNDFPLLVPPTNYGLYEQLKQRWLTPEAGLGKSTYTLSYPRPLPCALSRREHAIPVPPQRLQPIPRF</sequence>
<dbReference type="Pfam" id="PF22595">
    <property type="entry name" value="CFAP107"/>
    <property type="match status" value="2"/>
</dbReference>
<keyword evidence="4" id="KW-0969">Cilium</keyword>
<evidence type="ECO:0000256" key="1">
    <source>
        <dbReference type="ARBA" id="ARBA00004611"/>
    </source>
</evidence>
<evidence type="ECO:0000256" key="2">
    <source>
        <dbReference type="ARBA" id="ARBA00022490"/>
    </source>
</evidence>
<dbReference type="GO" id="GO:0005879">
    <property type="term" value="C:axonemal microtubule"/>
    <property type="evidence" value="ECO:0007669"/>
    <property type="project" value="TreeGrafter"/>
</dbReference>
<dbReference type="Proteomes" id="UP001177744">
    <property type="component" value="Unassembled WGS sequence"/>
</dbReference>
<keyword evidence="5" id="KW-0206">Cytoskeleton</keyword>
<dbReference type="PANTHER" id="PTHR31180:SF2">
    <property type="entry name" value="CILIA- AND FLAGELLA-ASSOCIATED PROTEIN 107"/>
    <property type="match status" value="1"/>
</dbReference>
<evidence type="ECO:0000256" key="4">
    <source>
        <dbReference type="ARBA" id="ARBA00023069"/>
    </source>
</evidence>
<name>A0AA40LQZ2_CNENI</name>
<dbReference type="PANTHER" id="PTHR31180">
    <property type="entry name" value="CILIA- AND FLAGELLA-ASSOCIATED PROTEIN 107-RELATED"/>
    <property type="match status" value="1"/>
</dbReference>
<evidence type="ECO:0000256" key="5">
    <source>
        <dbReference type="ARBA" id="ARBA00023212"/>
    </source>
</evidence>
<comment type="function">
    <text evidence="7">Microtubule inner protein (MIP) part of the dynein-decorated doublet microtubules (DMTs) in cilia axoneme, which is required for motile cilia beating.</text>
</comment>
<evidence type="ECO:0000313" key="11">
    <source>
        <dbReference type="Proteomes" id="UP001177744"/>
    </source>
</evidence>
<gene>
    <name evidence="10" type="ORF">QTO34_019054</name>
</gene>
<evidence type="ECO:0000313" key="10">
    <source>
        <dbReference type="EMBL" id="KAK1340484.1"/>
    </source>
</evidence>
<evidence type="ECO:0000256" key="3">
    <source>
        <dbReference type="ARBA" id="ARBA00022846"/>
    </source>
</evidence>
<accession>A0AA40LQZ2</accession>
<comment type="caution">
    <text evidence="10">The sequence shown here is derived from an EMBL/GenBank/DDBJ whole genome shotgun (WGS) entry which is preliminary data.</text>
</comment>
<dbReference type="AlphaFoldDB" id="A0AA40LQZ2"/>
<dbReference type="EMBL" id="JAULJE010000008">
    <property type="protein sequence ID" value="KAK1340484.1"/>
    <property type="molecule type" value="Genomic_DNA"/>
</dbReference>
<keyword evidence="11" id="KW-1185">Reference proteome</keyword>
<evidence type="ECO:0000256" key="7">
    <source>
        <dbReference type="ARBA" id="ARBA00035003"/>
    </source>
</evidence>
<evidence type="ECO:0000256" key="8">
    <source>
        <dbReference type="ARBA" id="ARBA00046435"/>
    </source>
</evidence>
<keyword evidence="6" id="KW-0966">Cell projection</keyword>
<feature type="region of interest" description="Disordered" evidence="9">
    <location>
        <begin position="67"/>
        <end position="101"/>
    </location>
</feature>
<keyword evidence="2" id="KW-0963">Cytoplasm</keyword>
<comment type="subcellular location">
    <subcellularLocation>
        <location evidence="1">Cytoplasm</location>
        <location evidence="1">Cytoskeleton</location>
        <location evidence="1">Flagellum axoneme</location>
    </subcellularLocation>
</comment>
<organism evidence="10 11">
    <name type="scientific">Cnephaeus nilssonii</name>
    <name type="common">Northern bat</name>
    <name type="synonym">Eptesicus nilssonii</name>
    <dbReference type="NCBI Taxonomy" id="3371016"/>
    <lineage>
        <taxon>Eukaryota</taxon>
        <taxon>Metazoa</taxon>
        <taxon>Chordata</taxon>
        <taxon>Craniata</taxon>
        <taxon>Vertebrata</taxon>
        <taxon>Euteleostomi</taxon>
        <taxon>Mammalia</taxon>
        <taxon>Eutheria</taxon>
        <taxon>Laurasiatheria</taxon>
        <taxon>Chiroptera</taxon>
        <taxon>Yangochiroptera</taxon>
        <taxon>Vespertilionidae</taxon>
        <taxon>Cnephaeus</taxon>
    </lineage>
</organism>
<evidence type="ECO:0000256" key="6">
    <source>
        <dbReference type="ARBA" id="ARBA00023273"/>
    </source>
</evidence>
<dbReference type="InterPro" id="IPR054709">
    <property type="entry name" value="CFAP107"/>
</dbReference>
<comment type="subunit">
    <text evidence="8">Microtubule inner protein component of sperm flagellar doublet microtubules.</text>
</comment>
<proteinExistence type="predicted"/>
<dbReference type="GO" id="GO:0030317">
    <property type="term" value="P:flagellated sperm motility"/>
    <property type="evidence" value="ECO:0007669"/>
    <property type="project" value="InterPro"/>
</dbReference>
<dbReference type="InterPro" id="IPR037662">
    <property type="entry name" value="CFAP68/107"/>
</dbReference>
<reference evidence="10" key="1">
    <citation type="submission" date="2023-06" db="EMBL/GenBank/DDBJ databases">
        <title>Reference genome for the Northern bat (Eptesicus nilssonii), a most northern bat species.</title>
        <authorList>
            <person name="Laine V.N."/>
            <person name="Pulliainen A.T."/>
            <person name="Lilley T.M."/>
        </authorList>
    </citation>
    <scope>NUCLEOTIDE SEQUENCE</scope>
    <source>
        <strain evidence="10">BLF_Eptnil</strain>
        <tissue evidence="10">Kidney</tissue>
    </source>
</reference>
<evidence type="ECO:0000256" key="9">
    <source>
        <dbReference type="SAM" id="MobiDB-lite"/>
    </source>
</evidence>
<keyword evidence="3" id="KW-0282">Flagellum</keyword>